<evidence type="ECO:0000256" key="2">
    <source>
        <dbReference type="ARBA" id="ARBA00009409"/>
    </source>
</evidence>
<dbReference type="InterPro" id="IPR010979">
    <property type="entry name" value="Ribosomal_uS13-like_H2TH"/>
</dbReference>
<proteinExistence type="inferred from homology"/>
<dbReference type="InterPro" id="IPR015886">
    <property type="entry name" value="H2TH_FPG"/>
</dbReference>
<evidence type="ECO:0000256" key="1">
    <source>
        <dbReference type="ARBA" id="ARBA00001668"/>
    </source>
</evidence>
<dbReference type="Pfam" id="PF06831">
    <property type="entry name" value="H2TH"/>
    <property type="match status" value="1"/>
</dbReference>
<dbReference type="PROSITE" id="PS51068">
    <property type="entry name" value="FPG_CAT"/>
    <property type="match status" value="1"/>
</dbReference>
<keyword evidence="13" id="KW-1185">Reference proteome</keyword>
<evidence type="ECO:0000256" key="7">
    <source>
        <dbReference type="ARBA" id="ARBA00023239"/>
    </source>
</evidence>
<dbReference type="CDD" id="cd08972">
    <property type="entry name" value="PF_Nei_N"/>
    <property type="match status" value="1"/>
</dbReference>
<dbReference type="SUPFAM" id="SSF81624">
    <property type="entry name" value="N-terminal domain of MutM-like DNA repair proteins"/>
    <property type="match status" value="1"/>
</dbReference>
<evidence type="ECO:0000256" key="9">
    <source>
        <dbReference type="ARBA" id="ARBA00023295"/>
    </source>
</evidence>
<evidence type="ECO:0000256" key="4">
    <source>
        <dbReference type="ARBA" id="ARBA00022801"/>
    </source>
</evidence>
<evidence type="ECO:0000313" key="13">
    <source>
        <dbReference type="Proteomes" id="UP000076761"/>
    </source>
</evidence>
<evidence type="ECO:0000313" key="12">
    <source>
        <dbReference type="EMBL" id="KZT23836.1"/>
    </source>
</evidence>
<dbReference type="SMART" id="SM01232">
    <property type="entry name" value="H2TH"/>
    <property type="match status" value="1"/>
</dbReference>
<keyword evidence="5" id="KW-0238">DNA-binding</keyword>
<feature type="compositionally biased region" description="Basic residues" evidence="10">
    <location>
        <begin position="337"/>
        <end position="346"/>
    </location>
</feature>
<keyword evidence="4" id="KW-0378">Hydrolase</keyword>
<accession>A0A165RHZ9</accession>
<keyword evidence="7" id="KW-0456">Lyase</keyword>
<feature type="region of interest" description="Disordered" evidence="10">
    <location>
        <begin position="294"/>
        <end position="346"/>
    </location>
</feature>
<evidence type="ECO:0000256" key="3">
    <source>
        <dbReference type="ARBA" id="ARBA00022763"/>
    </source>
</evidence>
<dbReference type="GO" id="GO:0005634">
    <property type="term" value="C:nucleus"/>
    <property type="evidence" value="ECO:0007669"/>
    <property type="project" value="TreeGrafter"/>
</dbReference>
<dbReference type="GO" id="GO:0003684">
    <property type="term" value="F:damaged DNA binding"/>
    <property type="evidence" value="ECO:0007669"/>
    <property type="project" value="InterPro"/>
</dbReference>
<dbReference type="Pfam" id="PF01149">
    <property type="entry name" value="Fapy_DNA_glyco"/>
    <property type="match status" value="1"/>
</dbReference>
<keyword evidence="6" id="KW-0234">DNA repair</keyword>
<dbReference type="GO" id="GO:0008270">
    <property type="term" value="F:zinc ion binding"/>
    <property type="evidence" value="ECO:0007669"/>
    <property type="project" value="InterPro"/>
</dbReference>
<evidence type="ECO:0000259" key="11">
    <source>
        <dbReference type="PROSITE" id="PS51068"/>
    </source>
</evidence>
<gene>
    <name evidence="12" type="ORF">NEOLEDRAFT_1136011</name>
</gene>
<dbReference type="AlphaFoldDB" id="A0A165RHZ9"/>
<dbReference type="SUPFAM" id="SSF46946">
    <property type="entry name" value="S13-like H2TH domain"/>
    <property type="match status" value="1"/>
</dbReference>
<keyword evidence="9" id="KW-0326">Glycosidase</keyword>
<keyword evidence="8" id="KW-0511">Multifunctional enzyme</keyword>
<dbReference type="STRING" id="1314782.A0A165RHZ9"/>
<dbReference type="GO" id="GO:0016829">
    <property type="term" value="F:lyase activity"/>
    <property type="evidence" value="ECO:0007669"/>
    <property type="project" value="UniProtKB-KW"/>
</dbReference>
<feature type="compositionally biased region" description="Polar residues" evidence="10">
    <location>
        <begin position="319"/>
        <end position="336"/>
    </location>
</feature>
<dbReference type="PANTHER" id="PTHR22993">
    <property type="entry name" value="FORMAMIDOPYRIMIDINE-DNA GLYCOSYLASE"/>
    <property type="match status" value="1"/>
</dbReference>
<dbReference type="GO" id="GO:0006284">
    <property type="term" value="P:base-excision repair"/>
    <property type="evidence" value="ECO:0007669"/>
    <property type="project" value="InterPro"/>
</dbReference>
<evidence type="ECO:0000256" key="5">
    <source>
        <dbReference type="ARBA" id="ARBA00023125"/>
    </source>
</evidence>
<comment type="similarity">
    <text evidence="2">Belongs to the FPG family.</text>
</comment>
<dbReference type="InterPro" id="IPR012319">
    <property type="entry name" value="FPG_cat"/>
</dbReference>
<dbReference type="GO" id="GO:0008534">
    <property type="term" value="F:oxidized purine nucleobase lesion DNA N-glycosylase activity"/>
    <property type="evidence" value="ECO:0007669"/>
    <property type="project" value="UniProtKB-EC"/>
</dbReference>
<dbReference type="EMBL" id="KV425582">
    <property type="protein sequence ID" value="KZT23836.1"/>
    <property type="molecule type" value="Genomic_DNA"/>
</dbReference>
<organism evidence="12 13">
    <name type="scientific">Neolentinus lepideus HHB14362 ss-1</name>
    <dbReference type="NCBI Taxonomy" id="1314782"/>
    <lineage>
        <taxon>Eukaryota</taxon>
        <taxon>Fungi</taxon>
        <taxon>Dikarya</taxon>
        <taxon>Basidiomycota</taxon>
        <taxon>Agaricomycotina</taxon>
        <taxon>Agaricomycetes</taxon>
        <taxon>Gloeophyllales</taxon>
        <taxon>Gloeophyllaceae</taxon>
        <taxon>Neolentinus</taxon>
    </lineage>
</organism>
<dbReference type="PANTHER" id="PTHR22993:SF9">
    <property type="entry name" value="FORMAMIDOPYRIMIDINE-DNA GLYCOSYLASE"/>
    <property type="match status" value="1"/>
</dbReference>
<evidence type="ECO:0000256" key="10">
    <source>
        <dbReference type="SAM" id="MobiDB-lite"/>
    </source>
</evidence>
<dbReference type="FunFam" id="1.10.8.50:FF:000009">
    <property type="entry name" value="Formamidopyrimidine-DNA glycosylase"/>
    <property type="match status" value="1"/>
</dbReference>
<protein>
    <submittedName>
        <fullName evidence="12">AtMMH-1</fullName>
    </submittedName>
</protein>
<sequence>MPELPEVEETVRLVRNTALGKSIQSVETVEDTIVFAGITHEDFAKEITGRKVVNVGRYGKVFYIELDGVGRMPVLHLGMTGAIQVKGFPPILYKEGKRKASTEWPPKFMKFILHLSGETDVEAQLAFLDPRRLGRIRLCASPMTEPPISILGFDPILTMPSLDEFKPMVTKRRCPIKALLLDQTFSAGIGNWVADEVLYHARIHPEQRCDTLMADQLSELHMQIQHVCKTAVGAHADDSKFPSEWLFKHRWGKGKREKHTLKLPSGEPATIKWITVGGRTSAYVTELQKLGSSINKEDLQEDEEHADSDLTPLSDEATIITTTGSKRKTQSSNSGARRSKRRARPS</sequence>
<evidence type="ECO:0000256" key="8">
    <source>
        <dbReference type="ARBA" id="ARBA00023268"/>
    </source>
</evidence>
<dbReference type="InterPro" id="IPR035937">
    <property type="entry name" value="FPG_N"/>
</dbReference>
<evidence type="ECO:0000256" key="6">
    <source>
        <dbReference type="ARBA" id="ARBA00023204"/>
    </source>
</evidence>
<comment type="catalytic activity">
    <reaction evidence="1">
        <text>Hydrolysis of DNA containing ring-opened 7-methylguanine residues, releasing 2,6-diamino-4-hydroxy-5-(N-methyl)formamidopyrimidine.</text>
        <dbReference type="EC" id="3.2.2.23"/>
    </reaction>
</comment>
<dbReference type="OrthoDB" id="444592at2759"/>
<dbReference type="Proteomes" id="UP000076761">
    <property type="component" value="Unassembled WGS sequence"/>
</dbReference>
<feature type="domain" description="Formamidopyrimidine-DNA glycosylase catalytic" evidence="11">
    <location>
        <begin position="2"/>
        <end position="134"/>
    </location>
</feature>
<dbReference type="SMART" id="SM00898">
    <property type="entry name" value="Fapy_DNA_glyco"/>
    <property type="match status" value="1"/>
</dbReference>
<dbReference type="InParanoid" id="A0A165RHZ9"/>
<keyword evidence="3" id="KW-0227">DNA damage</keyword>
<dbReference type="GO" id="GO:0003906">
    <property type="term" value="F:DNA-(apurinic or apyrimidinic site) endonuclease activity"/>
    <property type="evidence" value="ECO:0007669"/>
    <property type="project" value="InterPro"/>
</dbReference>
<dbReference type="Gene3D" id="1.10.8.50">
    <property type="match status" value="1"/>
</dbReference>
<dbReference type="Gene3D" id="3.20.190.10">
    <property type="entry name" value="MutM-like, N-terminal"/>
    <property type="match status" value="1"/>
</dbReference>
<name>A0A165RHZ9_9AGAM</name>
<reference evidence="12 13" key="1">
    <citation type="journal article" date="2016" name="Mol. Biol. Evol.">
        <title>Comparative Genomics of Early-Diverging Mushroom-Forming Fungi Provides Insights into the Origins of Lignocellulose Decay Capabilities.</title>
        <authorList>
            <person name="Nagy L.G."/>
            <person name="Riley R."/>
            <person name="Tritt A."/>
            <person name="Adam C."/>
            <person name="Daum C."/>
            <person name="Floudas D."/>
            <person name="Sun H."/>
            <person name="Yadav J.S."/>
            <person name="Pangilinan J."/>
            <person name="Larsson K.H."/>
            <person name="Matsuura K."/>
            <person name="Barry K."/>
            <person name="Labutti K."/>
            <person name="Kuo R."/>
            <person name="Ohm R.A."/>
            <person name="Bhattacharya S.S."/>
            <person name="Shirouzu T."/>
            <person name="Yoshinaga Y."/>
            <person name="Martin F.M."/>
            <person name="Grigoriev I.V."/>
            <person name="Hibbett D.S."/>
        </authorList>
    </citation>
    <scope>NUCLEOTIDE SEQUENCE [LARGE SCALE GENOMIC DNA]</scope>
    <source>
        <strain evidence="12 13">HHB14362 ss-1</strain>
    </source>
</reference>